<dbReference type="OrthoDB" id="27287at10239"/>
<name>A0A223LK93_9CAUD</name>
<sequence length="259" mass="29552">MPIRYPDPPGYVPDVMTKVYRALEDAGLEDREVLDAISAMQNEGVLFRERDWRLDGGDAKTILSIVFQWMDEQNGPLPDHTELLDRLRRSGYCGCTTKYGCAACGGKEELKEDIQMAYTSHGHQIPGSPMEKKLKPPAARCGNPTNCPRCRAEVKEYHDLYNVSVTPKDTAVPMNVPDDFVAQAKRLLIDYVDSHYSTEFEKPVFEVYVVWFVKVLQHWKALVATDRPDGKYYEITFNGDKGEAYIDEYQKVKNTTVRI</sequence>
<protein>
    <submittedName>
        <fullName evidence="1">Uncharacterized protein</fullName>
    </submittedName>
</protein>
<accession>A0A223LK93</accession>
<keyword evidence="2" id="KW-1185">Reference proteome</keyword>
<evidence type="ECO:0000313" key="1">
    <source>
        <dbReference type="EMBL" id="ASU03996.1"/>
    </source>
</evidence>
<gene>
    <name evidence="1" type="ORF">SEA_DRGREY_61</name>
</gene>
<dbReference type="InterPro" id="IPR046242">
    <property type="entry name" value="DUF6275"/>
</dbReference>
<dbReference type="Pfam" id="PF19791">
    <property type="entry name" value="DUF6275"/>
    <property type="match status" value="1"/>
</dbReference>
<evidence type="ECO:0000313" key="2">
    <source>
        <dbReference type="Proteomes" id="UP000226383"/>
    </source>
</evidence>
<proteinExistence type="predicted"/>
<organism evidence="1 2">
    <name type="scientific">Streptomyces phage DrGrey</name>
    <dbReference type="NCBI Taxonomy" id="2024284"/>
    <lineage>
        <taxon>Viruses</taxon>
        <taxon>Duplodnaviria</taxon>
        <taxon>Heunggongvirae</taxon>
        <taxon>Uroviricota</taxon>
        <taxon>Caudoviricetes</taxon>
        <taxon>Rimavirus</taxon>
        <taxon>Rimavirus drgrey</taxon>
    </lineage>
</organism>
<dbReference type="EMBL" id="MF467948">
    <property type="protein sequence ID" value="ASU03996.1"/>
    <property type="molecule type" value="Genomic_DNA"/>
</dbReference>
<reference evidence="1 2" key="1">
    <citation type="submission" date="2017-07" db="EMBL/GenBank/DDBJ databases">
        <authorList>
            <person name="Shaffer M.A."/>
            <person name="Abrahamson P.A."/>
            <person name="Bills J.L."/>
            <person name="Cantu C."/>
            <person name="Miller S.E."/>
            <person name="Nayek S."/>
            <person name="Suri N."/>
            <person name="Layton S.R."/>
            <person name="Hughes L.E."/>
            <person name="Garlena R.A."/>
            <person name="Russell D.A."/>
            <person name="Pope W.H."/>
            <person name="Jacobs-Sera D."/>
            <person name="Hendrix R.W."/>
            <person name="Hatfull G.F."/>
        </authorList>
    </citation>
    <scope>NUCLEOTIDE SEQUENCE [LARGE SCALE GENOMIC DNA]</scope>
</reference>
<dbReference type="Proteomes" id="UP000226383">
    <property type="component" value="Segment"/>
</dbReference>